<sequence length="381" mass="42914">MLTFFTLYLPTHPRYRCFILCIIFALSLLCVVAYLTHKDSQENTQYMARLYGETLVKLAAEQVSASVFHKDSISLQAIARYITDQNMITSVIIYDISDSIMAQASDATPLQRGQEQRYKSLINSGGNRIGSITLGIIPSENIHPQSNILLAIIALLLLAVMMITYIKYRTTISKPKDNTEDPLPPSVVETMTQEKVNDGAVEISLLLQISNIDFLYQYLNGELRSQQLDKFDDHLQQVAALYNGKIIAAAVDSFLLLFTDQSDRCIQQALYCGELILKLNQQTEESIITLNGFIQQPQKNLTHSSMISTVRKSLLGKKNQCFIESSLIKSYELEEKLELEEIQKTSGAMLIKGFTGSDATLLEDQLKLLKHNTKRTEPKDL</sequence>
<accession>A0A1D2QRY7</accession>
<proteinExistence type="predicted"/>
<evidence type="ECO:0000313" key="2">
    <source>
        <dbReference type="EMBL" id="ODS24290.1"/>
    </source>
</evidence>
<dbReference type="AlphaFoldDB" id="A0A1D2QRY7"/>
<organism evidence="2 3">
    <name type="scientific">Candidatus Endobugula sertula</name>
    <name type="common">Bugula neritina bacterial symbiont</name>
    <dbReference type="NCBI Taxonomy" id="62101"/>
    <lineage>
        <taxon>Bacteria</taxon>
        <taxon>Pseudomonadati</taxon>
        <taxon>Pseudomonadota</taxon>
        <taxon>Gammaproteobacteria</taxon>
        <taxon>Cellvibrionales</taxon>
        <taxon>Cellvibrionaceae</taxon>
        <taxon>Candidatus Endobugula</taxon>
    </lineage>
</organism>
<evidence type="ECO:0000256" key="1">
    <source>
        <dbReference type="SAM" id="Phobius"/>
    </source>
</evidence>
<dbReference type="EMBL" id="MDLC01000011">
    <property type="protein sequence ID" value="ODS24290.1"/>
    <property type="molecule type" value="Genomic_DNA"/>
</dbReference>
<keyword evidence="1" id="KW-0812">Transmembrane</keyword>
<name>A0A1D2QRY7_9GAMM</name>
<feature type="transmembrane region" description="Helical" evidence="1">
    <location>
        <begin position="148"/>
        <end position="166"/>
    </location>
</feature>
<gene>
    <name evidence="2" type="ORF">AB835_04495</name>
</gene>
<dbReference type="STRING" id="62101.AB835_04495"/>
<keyword evidence="1" id="KW-0472">Membrane</keyword>
<protein>
    <recommendedName>
        <fullName evidence="4">GGDEF domain-containing protein</fullName>
    </recommendedName>
</protein>
<evidence type="ECO:0000313" key="3">
    <source>
        <dbReference type="Proteomes" id="UP000242502"/>
    </source>
</evidence>
<reference evidence="2 3" key="1">
    <citation type="journal article" date="2016" name="Appl. Environ. Microbiol.">
        <title>Lack of Overt Genome Reduction in the Bryostatin-Producing Bryozoan Symbiont "Candidatus Endobugula sertula".</title>
        <authorList>
            <person name="Miller I.J."/>
            <person name="Vanee N."/>
            <person name="Fong S.S."/>
            <person name="Lim-Fong G.E."/>
            <person name="Kwan J.C."/>
        </authorList>
    </citation>
    <scope>NUCLEOTIDE SEQUENCE [LARGE SCALE GENOMIC DNA]</scope>
    <source>
        <strain evidence="2">AB1-4</strain>
    </source>
</reference>
<comment type="caution">
    <text evidence="2">The sequence shown here is derived from an EMBL/GenBank/DDBJ whole genome shotgun (WGS) entry which is preliminary data.</text>
</comment>
<evidence type="ECO:0008006" key="4">
    <source>
        <dbReference type="Google" id="ProtNLM"/>
    </source>
</evidence>
<dbReference type="Proteomes" id="UP000242502">
    <property type="component" value="Unassembled WGS sequence"/>
</dbReference>
<feature type="transmembrane region" description="Helical" evidence="1">
    <location>
        <begin position="17"/>
        <end position="37"/>
    </location>
</feature>
<keyword evidence="1" id="KW-1133">Transmembrane helix</keyword>